<name>A0A6G1HZ17_9PEZI</name>
<evidence type="ECO:0008006" key="3">
    <source>
        <dbReference type="Google" id="ProtNLM"/>
    </source>
</evidence>
<organism evidence="1 2">
    <name type="scientific">Trichodelitschia bisporula</name>
    <dbReference type="NCBI Taxonomy" id="703511"/>
    <lineage>
        <taxon>Eukaryota</taxon>
        <taxon>Fungi</taxon>
        <taxon>Dikarya</taxon>
        <taxon>Ascomycota</taxon>
        <taxon>Pezizomycotina</taxon>
        <taxon>Dothideomycetes</taxon>
        <taxon>Dothideomycetes incertae sedis</taxon>
        <taxon>Phaeotrichales</taxon>
        <taxon>Phaeotrichaceae</taxon>
        <taxon>Trichodelitschia</taxon>
    </lineage>
</organism>
<protein>
    <recommendedName>
        <fullName evidence="3">SnoaL-like domain-containing protein</fullName>
    </recommendedName>
</protein>
<proteinExistence type="predicted"/>
<evidence type="ECO:0000313" key="1">
    <source>
        <dbReference type="EMBL" id="KAF2401288.1"/>
    </source>
</evidence>
<accession>A0A6G1HZ17</accession>
<dbReference type="Proteomes" id="UP000799640">
    <property type="component" value="Unassembled WGS sequence"/>
</dbReference>
<reference evidence="1" key="1">
    <citation type="journal article" date="2020" name="Stud. Mycol.">
        <title>101 Dothideomycetes genomes: a test case for predicting lifestyles and emergence of pathogens.</title>
        <authorList>
            <person name="Haridas S."/>
            <person name="Albert R."/>
            <person name="Binder M."/>
            <person name="Bloem J."/>
            <person name="Labutti K."/>
            <person name="Salamov A."/>
            <person name="Andreopoulos B."/>
            <person name="Baker S."/>
            <person name="Barry K."/>
            <person name="Bills G."/>
            <person name="Bluhm B."/>
            <person name="Cannon C."/>
            <person name="Castanera R."/>
            <person name="Culley D."/>
            <person name="Daum C."/>
            <person name="Ezra D."/>
            <person name="Gonzalez J."/>
            <person name="Henrissat B."/>
            <person name="Kuo A."/>
            <person name="Liang C."/>
            <person name="Lipzen A."/>
            <person name="Lutzoni F."/>
            <person name="Magnuson J."/>
            <person name="Mondo S."/>
            <person name="Nolan M."/>
            <person name="Ohm R."/>
            <person name="Pangilinan J."/>
            <person name="Park H.-J."/>
            <person name="Ramirez L."/>
            <person name="Alfaro M."/>
            <person name="Sun H."/>
            <person name="Tritt A."/>
            <person name="Yoshinaga Y."/>
            <person name="Zwiers L.-H."/>
            <person name="Turgeon B."/>
            <person name="Goodwin S."/>
            <person name="Spatafora J."/>
            <person name="Crous P."/>
            <person name="Grigoriev I."/>
        </authorList>
    </citation>
    <scope>NUCLEOTIDE SEQUENCE</scope>
    <source>
        <strain evidence="1">CBS 262.69</strain>
    </source>
</reference>
<keyword evidence="2" id="KW-1185">Reference proteome</keyword>
<dbReference type="OrthoDB" id="5271918at2759"/>
<evidence type="ECO:0000313" key="2">
    <source>
        <dbReference type="Proteomes" id="UP000799640"/>
    </source>
</evidence>
<dbReference type="EMBL" id="ML996693">
    <property type="protein sequence ID" value="KAF2401288.1"/>
    <property type="molecule type" value="Genomic_DNA"/>
</dbReference>
<dbReference type="AlphaFoldDB" id="A0A6G1HZ17"/>
<sequence>MTVPTTPAFIVPNATDWKDLIAHPVMAWMQEYTRRFDKGEIQGLDFNTFCTSDLKYEKMDGTIWTGGERAWDAVLETYAPFKETKHAPSGTVVVWETEKGWEMMGQVTLWGDLKLPGDSLVVDSEGRAWDTAGPAMFHFKYVKDPEAPHGGLRISECKVCADRAGTYQEMMKRGMV</sequence>
<gene>
    <name evidence="1" type="ORF">EJ06DRAFT_529413</name>
</gene>